<evidence type="ECO:0000313" key="11">
    <source>
        <dbReference type="Proteomes" id="UP001497497"/>
    </source>
</evidence>
<evidence type="ECO:0000256" key="4">
    <source>
        <dbReference type="ARBA" id="ARBA00029737"/>
    </source>
</evidence>
<dbReference type="GO" id="GO:0000151">
    <property type="term" value="C:ubiquitin ligase complex"/>
    <property type="evidence" value="ECO:0007669"/>
    <property type="project" value="TreeGrafter"/>
</dbReference>
<keyword evidence="11" id="KW-1185">Reference proteome</keyword>
<evidence type="ECO:0000256" key="2">
    <source>
        <dbReference type="ARBA" id="ARBA00012485"/>
    </source>
</evidence>
<dbReference type="GO" id="GO:0005634">
    <property type="term" value="C:nucleus"/>
    <property type="evidence" value="ECO:0007669"/>
    <property type="project" value="TreeGrafter"/>
</dbReference>
<dbReference type="Pfam" id="PF09814">
    <property type="entry name" value="HECT_2"/>
    <property type="match status" value="1"/>
</dbReference>
<evidence type="ECO:0000256" key="6">
    <source>
        <dbReference type="ARBA" id="ARBA00032298"/>
    </source>
</evidence>
<evidence type="ECO:0000256" key="3">
    <source>
        <dbReference type="ARBA" id="ARBA00013646"/>
    </source>
</evidence>
<comment type="subunit">
    <text evidence="8">Interacts with UBE2C/UbcH10 (E2 ubiquitin-conjugating enzyme). In vitro, interacts with cyclin-B.</text>
</comment>
<comment type="catalytic activity">
    <reaction evidence="1">
        <text>S-ubiquitinyl-[E2 ubiquitin-conjugating enzyme]-L-cysteine + [acceptor protein]-L-lysine = [E2 ubiquitin-conjugating enzyme]-L-cysteine + N(6)-ubiquitinyl-[acceptor protein]-L-lysine.</text>
        <dbReference type="EC" id="2.3.2.26"/>
    </reaction>
</comment>
<evidence type="ECO:0000313" key="10">
    <source>
        <dbReference type="EMBL" id="CAL1539604.1"/>
    </source>
</evidence>
<proteinExistence type="predicted"/>
<dbReference type="GO" id="GO:0006513">
    <property type="term" value="P:protein monoubiquitination"/>
    <property type="evidence" value="ECO:0007669"/>
    <property type="project" value="TreeGrafter"/>
</dbReference>
<dbReference type="AlphaFoldDB" id="A0AAV2HZD0"/>
<protein>
    <recommendedName>
        <fullName evidence="3">E3 ubiquitin-protein ligase E3D</fullName>
        <ecNumber evidence="2">2.3.2.26</ecNumber>
    </recommendedName>
    <alternativeName>
        <fullName evidence="6">HECT-type E3 ubiquitin transferase E3D</fullName>
    </alternativeName>
    <alternativeName>
        <fullName evidence="5">UbcH10-binding protein with a HECT-like domain</fullName>
    </alternativeName>
    <alternativeName>
        <fullName evidence="4">Ubiquitin-conjugating enzyme E2C-binding protein</fullName>
    </alternativeName>
</protein>
<dbReference type="Proteomes" id="UP001497497">
    <property type="component" value="Unassembled WGS sequence"/>
</dbReference>
<dbReference type="EC" id="2.3.2.26" evidence="2"/>
<feature type="compositionally biased region" description="Low complexity" evidence="9">
    <location>
        <begin position="359"/>
        <end position="374"/>
    </location>
</feature>
<reference evidence="10 11" key="1">
    <citation type="submission" date="2024-04" db="EMBL/GenBank/DDBJ databases">
        <authorList>
            <consortium name="Genoscope - CEA"/>
            <person name="William W."/>
        </authorList>
    </citation>
    <scope>NUCLEOTIDE SEQUENCE [LARGE SCALE GENOMIC DNA]</scope>
</reference>
<dbReference type="GO" id="GO:0043161">
    <property type="term" value="P:proteasome-mediated ubiquitin-dependent protein catabolic process"/>
    <property type="evidence" value="ECO:0007669"/>
    <property type="project" value="TreeGrafter"/>
</dbReference>
<dbReference type="InterPro" id="IPR019193">
    <property type="entry name" value="UBQ-conj_enz_E2-bd_prot"/>
</dbReference>
<feature type="region of interest" description="Disordered" evidence="9">
    <location>
        <begin position="359"/>
        <end position="378"/>
    </location>
</feature>
<evidence type="ECO:0000256" key="9">
    <source>
        <dbReference type="SAM" id="MobiDB-lite"/>
    </source>
</evidence>
<comment type="function">
    <text evidence="7">E3 ubiquitin-protein ligase which accepts ubiquitin from specific E2 ubiquitin-conjugating enzymes, and transfers it to substrates, generally promoting their degradation by the proteasome. Independently of its E3 ubiquitin-protein ligase activity, acts as an inhibitor of CPSF3 endonuclease activity by blocking CPSF3 active site.</text>
</comment>
<dbReference type="GO" id="GO:0000209">
    <property type="term" value="P:protein polyubiquitination"/>
    <property type="evidence" value="ECO:0007669"/>
    <property type="project" value="TreeGrafter"/>
</dbReference>
<evidence type="ECO:0000256" key="1">
    <source>
        <dbReference type="ARBA" id="ARBA00000885"/>
    </source>
</evidence>
<sequence length="473" mass="53031">MTEKKHFPLVKLRAEYKPLLSVVNIILDFSSFVIASSPRINVEIHCVSVETKEWRITFRVNQLTLKPSSCRGLRWNSDRELQLSLLADWNSEQGKGSDADGTSAAENKFKSYNQDLLVSKIQVSQSHCFCAGCGAQLLKSTCNFKRVLPLPSENWSDFADIWFCHNHTDGKDHNHACHVHAGESTLPDQFKKIKDTGLTPRLEDCLVSSLYMLISARQVKPCSVQCNADRLVCKRCGNFIGFVKLGNADSGDQTVHSYFHDPLNGVYKIYFHAVSFRDSSTKVPLGTTQILQDGENTSDCINREQSIEDFISSLLKDQSRMFTSFRFIINSTLQQDGKSNVLILLWLLDQELSVFTSSSNKMKSSSSTGSSPSTMDNNQSHYIAPDIVPLKSMKLLYKATFQPLNESQTVKSTAPDVFKAWERDNTVHGISLPYPLCKQLISLLIASTKELTLSQRSLNGFHVGYLRTGFVGD</sequence>
<dbReference type="GO" id="GO:0005829">
    <property type="term" value="C:cytosol"/>
    <property type="evidence" value="ECO:0007669"/>
    <property type="project" value="TreeGrafter"/>
</dbReference>
<dbReference type="GO" id="GO:0030332">
    <property type="term" value="F:cyclin binding"/>
    <property type="evidence" value="ECO:0007669"/>
    <property type="project" value="TreeGrafter"/>
</dbReference>
<evidence type="ECO:0000256" key="7">
    <source>
        <dbReference type="ARBA" id="ARBA00053831"/>
    </source>
</evidence>
<dbReference type="GO" id="GO:0031624">
    <property type="term" value="F:ubiquitin conjugating enzyme binding"/>
    <property type="evidence" value="ECO:0007669"/>
    <property type="project" value="TreeGrafter"/>
</dbReference>
<comment type="caution">
    <text evidence="10">The sequence shown here is derived from an EMBL/GenBank/DDBJ whole genome shotgun (WGS) entry which is preliminary data.</text>
</comment>
<evidence type="ECO:0000256" key="8">
    <source>
        <dbReference type="ARBA" id="ARBA00064185"/>
    </source>
</evidence>
<dbReference type="GO" id="GO:0051865">
    <property type="term" value="P:protein autoubiquitination"/>
    <property type="evidence" value="ECO:0007669"/>
    <property type="project" value="TreeGrafter"/>
</dbReference>
<dbReference type="EMBL" id="CAXITT010000345">
    <property type="protein sequence ID" value="CAL1539604.1"/>
    <property type="molecule type" value="Genomic_DNA"/>
</dbReference>
<dbReference type="GO" id="GO:0061630">
    <property type="term" value="F:ubiquitin protein ligase activity"/>
    <property type="evidence" value="ECO:0007669"/>
    <property type="project" value="UniProtKB-EC"/>
</dbReference>
<organism evidence="10 11">
    <name type="scientific">Lymnaea stagnalis</name>
    <name type="common">Great pond snail</name>
    <name type="synonym">Helix stagnalis</name>
    <dbReference type="NCBI Taxonomy" id="6523"/>
    <lineage>
        <taxon>Eukaryota</taxon>
        <taxon>Metazoa</taxon>
        <taxon>Spiralia</taxon>
        <taxon>Lophotrochozoa</taxon>
        <taxon>Mollusca</taxon>
        <taxon>Gastropoda</taxon>
        <taxon>Heterobranchia</taxon>
        <taxon>Euthyneura</taxon>
        <taxon>Panpulmonata</taxon>
        <taxon>Hygrophila</taxon>
        <taxon>Lymnaeoidea</taxon>
        <taxon>Lymnaeidae</taxon>
        <taxon>Lymnaea</taxon>
    </lineage>
</organism>
<evidence type="ECO:0000256" key="5">
    <source>
        <dbReference type="ARBA" id="ARBA00032234"/>
    </source>
</evidence>
<dbReference type="PANTHER" id="PTHR31531:SF2">
    <property type="entry name" value="E3 UBIQUITIN-PROTEIN LIGASE E3D"/>
    <property type="match status" value="1"/>
</dbReference>
<gene>
    <name evidence="10" type="ORF">GSLYS_00013337001</name>
</gene>
<dbReference type="PANTHER" id="PTHR31531">
    <property type="entry name" value="E3 UBIQUITIN-PROTEIN LIGASE E3D FAMILY MEMBER"/>
    <property type="match status" value="1"/>
</dbReference>
<accession>A0AAV2HZD0</accession>
<name>A0AAV2HZD0_LYMST</name>